<evidence type="ECO:0000256" key="4">
    <source>
        <dbReference type="ARBA" id="ARBA00010763"/>
    </source>
</evidence>
<dbReference type="Gene3D" id="2.170.190.11">
    <property type="entry name" value="Molybdopterin biosynthesis moea protein, domain 3"/>
    <property type="match status" value="1"/>
</dbReference>
<dbReference type="UniPathway" id="UPA00344"/>
<evidence type="ECO:0000256" key="11">
    <source>
        <dbReference type="RuleBase" id="RU365090"/>
    </source>
</evidence>
<evidence type="ECO:0000256" key="6">
    <source>
        <dbReference type="ARBA" id="ARBA00022679"/>
    </source>
</evidence>
<evidence type="ECO:0000313" key="15">
    <source>
        <dbReference type="Proteomes" id="UP000198409"/>
    </source>
</evidence>
<evidence type="ECO:0000313" key="16">
    <source>
        <dbReference type="Proteomes" id="UP000292859"/>
    </source>
</evidence>
<dbReference type="EC" id="2.10.1.1" evidence="11"/>
<evidence type="ECO:0000313" key="13">
    <source>
        <dbReference type="EMBL" id="SNR50417.1"/>
    </source>
</evidence>
<dbReference type="GO" id="GO:0006777">
    <property type="term" value="P:Mo-molybdopterin cofactor biosynthetic process"/>
    <property type="evidence" value="ECO:0007669"/>
    <property type="project" value="UniProtKB-UniRule"/>
</dbReference>
<evidence type="ECO:0000256" key="3">
    <source>
        <dbReference type="ARBA" id="ARBA00005046"/>
    </source>
</evidence>
<dbReference type="SUPFAM" id="SSF63882">
    <property type="entry name" value="MoeA N-terminal region -like"/>
    <property type="match status" value="1"/>
</dbReference>
<protein>
    <recommendedName>
        <fullName evidence="11">Molybdopterin molybdenumtransferase</fullName>
        <ecNumber evidence="11">2.10.1.1</ecNumber>
    </recommendedName>
</protein>
<reference evidence="14 16" key="3">
    <citation type="submission" date="2019-02" db="EMBL/GenBank/DDBJ databases">
        <authorList>
            <person name="Zhang G."/>
        </authorList>
    </citation>
    <scope>NUCLEOTIDE SEQUENCE [LARGE SCALE GENOMIC DNA]</scope>
    <source>
        <strain evidence="14 16">CMB17</strain>
    </source>
</reference>
<dbReference type="Gene3D" id="3.90.105.10">
    <property type="entry name" value="Molybdopterin biosynthesis moea protein, domain 2"/>
    <property type="match status" value="1"/>
</dbReference>
<gene>
    <name evidence="14" type="ORF">EYF88_10395</name>
    <name evidence="13" type="ORF">SAMN06265378_10691</name>
</gene>
<dbReference type="InterPro" id="IPR005110">
    <property type="entry name" value="MoeA_linker/N"/>
</dbReference>
<keyword evidence="7 11" id="KW-0479">Metal-binding</keyword>
<dbReference type="InterPro" id="IPR001453">
    <property type="entry name" value="MoaB/Mog_dom"/>
</dbReference>
<name>A0A238WV46_9RHOB</name>
<dbReference type="NCBIfam" id="NF045515">
    <property type="entry name" value="Glp_gephyrin"/>
    <property type="match status" value="1"/>
</dbReference>
<dbReference type="RefSeq" id="WP_089388135.1">
    <property type="nucleotide sequence ID" value="NZ_FZNM01000006.1"/>
</dbReference>
<dbReference type="AlphaFoldDB" id="A0A238WV46"/>
<dbReference type="OrthoDB" id="9804758at2"/>
<evidence type="ECO:0000256" key="2">
    <source>
        <dbReference type="ARBA" id="ARBA00002901"/>
    </source>
</evidence>
<dbReference type="PANTHER" id="PTHR10192">
    <property type="entry name" value="MOLYBDOPTERIN BIOSYNTHESIS PROTEIN"/>
    <property type="match status" value="1"/>
</dbReference>
<dbReference type="SMART" id="SM00852">
    <property type="entry name" value="MoCF_biosynth"/>
    <property type="match status" value="1"/>
</dbReference>
<dbReference type="Pfam" id="PF00994">
    <property type="entry name" value="MoCF_biosynth"/>
    <property type="match status" value="1"/>
</dbReference>
<dbReference type="GO" id="GO:0005829">
    <property type="term" value="C:cytosol"/>
    <property type="evidence" value="ECO:0007669"/>
    <property type="project" value="TreeGrafter"/>
</dbReference>
<dbReference type="PANTHER" id="PTHR10192:SF5">
    <property type="entry name" value="GEPHYRIN"/>
    <property type="match status" value="1"/>
</dbReference>
<dbReference type="InterPro" id="IPR036135">
    <property type="entry name" value="MoeA_linker/N_sf"/>
</dbReference>
<comment type="catalytic activity">
    <reaction evidence="10">
        <text>adenylyl-molybdopterin + molybdate = Mo-molybdopterin + AMP + H(+)</text>
        <dbReference type="Rhea" id="RHEA:35047"/>
        <dbReference type="ChEBI" id="CHEBI:15378"/>
        <dbReference type="ChEBI" id="CHEBI:36264"/>
        <dbReference type="ChEBI" id="CHEBI:62727"/>
        <dbReference type="ChEBI" id="CHEBI:71302"/>
        <dbReference type="ChEBI" id="CHEBI:456215"/>
        <dbReference type="EC" id="2.10.1.1"/>
    </reaction>
</comment>
<keyword evidence="6 11" id="KW-0808">Transferase</keyword>
<dbReference type="GO" id="GO:0061599">
    <property type="term" value="F:molybdopterin molybdotransferase activity"/>
    <property type="evidence" value="ECO:0007669"/>
    <property type="project" value="UniProtKB-UniRule"/>
</dbReference>
<dbReference type="Pfam" id="PF03453">
    <property type="entry name" value="MoeA_N"/>
    <property type="match status" value="1"/>
</dbReference>
<dbReference type="Gene3D" id="2.40.340.10">
    <property type="entry name" value="MoeA, C-terminal, domain IV"/>
    <property type="match status" value="1"/>
</dbReference>
<dbReference type="InterPro" id="IPR038987">
    <property type="entry name" value="MoeA-like"/>
</dbReference>
<evidence type="ECO:0000256" key="1">
    <source>
        <dbReference type="ARBA" id="ARBA00001946"/>
    </source>
</evidence>
<dbReference type="SUPFAM" id="SSF63867">
    <property type="entry name" value="MoeA C-terminal domain-like"/>
    <property type="match status" value="1"/>
</dbReference>
<evidence type="ECO:0000256" key="8">
    <source>
        <dbReference type="ARBA" id="ARBA00022842"/>
    </source>
</evidence>
<proteinExistence type="inferred from homology"/>
<dbReference type="Pfam" id="PF03454">
    <property type="entry name" value="MoeA_C"/>
    <property type="match status" value="1"/>
</dbReference>
<keyword evidence="9 11" id="KW-0501">Molybdenum cofactor biosynthesis</keyword>
<evidence type="ECO:0000259" key="12">
    <source>
        <dbReference type="SMART" id="SM00852"/>
    </source>
</evidence>
<evidence type="ECO:0000256" key="9">
    <source>
        <dbReference type="ARBA" id="ARBA00023150"/>
    </source>
</evidence>
<keyword evidence="16" id="KW-1185">Reference proteome</keyword>
<evidence type="ECO:0000313" key="14">
    <source>
        <dbReference type="EMBL" id="TBN50032.1"/>
    </source>
</evidence>
<comment type="function">
    <text evidence="2 11">Catalyzes the insertion of molybdate into adenylated molybdopterin with the concomitant release of AMP.</text>
</comment>
<dbReference type="Proteomes" id="UP000198409">
    <property type="component" value="Unassembled WGS sequence"/>
</dbReference>
<dbReference type="GO" id="GO:0046872">
    <property type="term" value="F:metal ion binding"/>
    <property type="evidence" value="ECO:0007669"/>
    <property type="project" value="UniProtKB-UniRule"/>
</dbReference>
<dbReference type="Gene3D" id="3.40.980.10">
    <property type="entry name" value="MoaB/Mog-like domain"/>
    <property type="match status" value="1"/>
</dbReference>
<dbReference type="InterPro" id="IPR036688">
    <property type="entry name" value="MoeA_C_domain_IV_sf"/>
</dbReference>
<reference evidence="15" key="1">
    <citation type="submission" date="2017-06" db="EMBL/GenBank/DDBJ databases">
        <authorList>
            <person name="Varghese N."/>
            <person name="Submissions S."/>
        </authorList>
    </citation>
    <scope>NUCLEOTIDE SEQUENCE [LARGE SCALE GENOMIC DNA]</scope>
    <source>
        <strain evidence="15">DSM 26170</strain>
    </source>
</reference>
<dbReference type="SUPFAM" id="SSF53218">
    <property type="entry name" value="Molybdenum cofactor biosynthesis proteins"/>
    <property type="match status" value="1"/>
</dbReference>
<organism evidence="13 15">
    <name type="scientific">Paracoccus sediminis</name>
    <dbReference type="NCBI Taxonomy" id="1214787"/>
    <lineage>
        <taxon>Bacteria</taxon>
        <taxon>Pseudomonadati</taxon>
        <taxon>Pseudomonadota</taxon>
        <taxon>Alphaproteobacteria</taxon>
        <taxon>Rhodobacterales</taxon>
        <taxon>Paracoccaceae</taxon>
        <taxon>Paracoccus</taxon>
    </lineage>
</organism>
<keyword evidence="5 11" id="KW-0500">Molybdenum</keyword>
<comment type="cofactor">
    <cofactor evidence="1 11">
        <name>Mg(2+)</name>
        <dbReference type="ChEBI" id="CHEBI:18420"/>
    </cofactor>
</comment>
<dbReference type="FunFam" id="2.170.190.11:FF:000001">
    <property type="entry name" value="Molybdopterin molybdenumtransferase"/>
    <property type="match status" value="1"/>
</dbReference>
<evidence type="ECO:0000256" key="5">
    <source>
        <dbReference type="ARBA" id="ARBA00022505"/>
    </source>
</evidence>
<evidence type="ECO:0000256" key="7">
    <source>
        <dbReference type="ARBA" id="ARBA00022723"/>
    </source>
</evidence>
<comment type="similarity">
    <text evidence="4 11">Belongs to the MoeA family.</text>
</comment>
<dbReference type="InterPro" id="IPR036425">
    <property type="entry name" value="MoaB/Mog-like_dom_sf"/>
</dbReference>
<dbReference type="EMBL" id="FZNM01000006">
    <property type="protein sequence ID" value="SNR50417.1"/>
    <property type="molecule type" value="Genomic_DNA"/>
</dbReference>
<dbReference type="Proteomes" id="UP000292859">
    <property type="component" value="Unassembled WGS sequence"/>
</dbReference>
<dbReference type="FunFam" id="3.40.980.10:FF:000004">
    <property type="entry name" value="Molybdopterin molybdenumtransferase"/>
    <property type="match status" value="1"/>
</dbReference>
<feature type="domain" description="MoaB/Mog" evidence="12">
    <location>
        <begin position="170"/>
        <end position="307"/>
    </location>
</feature>
<keyword evidence="8 11" id="KW-0460">Magnesium</keyword>
<evidence type="ECO:0000256" key="10">
    <source>
        <dbReference type="ARBA" id="ARBA00047317"/>
    </source>
</evidence>
<dbReference type="CDD" id="cd00887">
    <property type="entry name" value="MoeA"/>
    <property type="match status" value="1"/>
</dbReference>
<accession>A0A238WV46</accession>
<reference evidence="13" key="2">
    <citation type="submission" date="2017-06" db="EMBL/GenBank/DDBJ databases">
        <authorList>
            <person name="Kim H.J."/>
            <person name="Triplett B.A."/>
        </authorList>
    </citation>
    <scope>NUCLEOTIDE SEQUENCE [LARGE SCALE GENOMIC DNA]</scope>
    <source>
        <strain evidence="13">DSM 26170</strain>
    </source>
</reference>
<comment type="pathway">
    <text evidence="3 11">Cofactor biosynthesis; molybdopterin biosynthesis.</text>
</comment>
<dbReference type="EMBL" id="SIRL01000006">
    <property type="protein sequence ID" value="TBN50032.1"/>
    <property type="molecule type" value="Genomic_DNA"/>
</dbReference>
<dbReference type="InterPro" id="IPR005111">
    <property type="entry name" value="MoeA_C_domain_IV"/>
</dbReference>
<sequence length="392" mass="40594">MISVDDALAQVLQLAPTPAAEQVPLEKALGRALLEPAISRMTQPPFPASAMDGYAIRQDEAAGALVVIGESAAGHPFTGVCRPGTAVRISTGAVVPPGYDRVVMQENVTRNGDTITMTDLSGGDNIRPAGDDFHAGDHLAPHRRLGPADLALLAAMNVPVVTVARRPRVAIVAGGDELTRPGTMPAPGQIISSNDLAIAALARQAGALPTILPLARDTGDSLRAGFEAAADADLLVTIGGASVGDHDLIGAVAAEMGLHCVFHKVAMRPGKPLLAGHIRRTPMIGLPGNPVSAIVCGLLFVEPLIHAMQGLSGVRTLSKARLGCDLGPEGNRQHYLRASLADGADLPVIHPFASQDSARLSIMAQADALLVRPAEDPARNVGDIVNFIPLPR</sequence>